<dbReference type="InterPro" id="IPR011051">
    <property type="entry name" value="RmlC_Cupin_sf"/>
</dbReference>
<proteinExistence type="predicted"/>
<keyword evidence="6" id="KW-1185">Reference proteome</keyword>
<reference evidence="5 6" key="1">
    <citation type="submission" date="2014-03" db="EMBL/GenBank/DDBJ databases">
        <title>Draft Genome of Photorhabdus luminescens BA1, an Egyptian Isolate.</title>
        <authorList>
            <person name="Ghazal S."/>
            <person name="Hurst S.G.IV."/>
            <person name="Morris K."/>
            <person name="Thomas K."/>
            <person name="Tisa L.S."/>
        </authorList>
    </citation>
    <scope>NUCLEOTIDE SEQUENCE [LARGE SCALE GENOMIC DNA]</scope>
    <source>
        <strain evidence="5 6">BA1</strain>
    </source>
</reference>
<feature type="domain" description="HTH araC/xylS-type" evidence="4">
    <location>
        <begin position="172"/>
        <end position="253"/>
    </location>
</feature>
<gene>
    <name evidence="5" type="ORF">BA1DRAFT_00651</name>
</gene>
<evidence type="ECO:0000256" key="3">
    <source>
        <dbReference type="ARBA" id="ARBA00023163"/>
    </source>
</evidence>
<dbReference type="SMART" id="SM00342">
    <property type="entry name" value="HTH_ARAC"/>
    <property type="match status" value="1"/>
</dbReference>
<dbReference type="InterPro" id="IPR003313">
    <property type="entry name" value="AraC-bd"/>
</dbReference>
<dbReference type="PANTHER" id="PTHR11019">
    <property type="entry name" value="HTH-TYPE TRANSCRIPTIONAL REGULATOR NIMR"/>
    <property type="match status" value="1"/>
</dbReference>
<dbReference type="Proteomes" id="UP000023464">
    <property type="component" value="Unassembled WGS sequence"/>
</dbReference>
<keyword evidence="3" id="KW-0804">Transcription</keyword>
<protein>
    <submittedName>
        <fullName evidence="5">DNA-binding domain-containing protein, AraC-type</fullName>
    </submittedName>
</protein>
<evidence type="ECO:0000259" key="4">
    <source>
        <dbReference type="PROSITE" id="PS01124"/>
    </source>
</evidence>
<dbReference type="GO" id="GO:0003700">
    <property type="term" value="F:DNA-binding transcription factor activity"/>
    <property type="evidence" value="ECO:0007669"/>
    <property type="project" value="InterPro"/>
</dbReference>
<name>A0A022PM91_9GAMM</name>
<accession>A0A022PM91</accession>
<evidence type="ECO:0000313" key="6">
    <source>
        <dbReference type="Proteomes" id="UP000023464"/>
    </source>
</evidence>
<dbReference type="SUPFAM" id="SSF51182">
    <property type="entry name" value="RmlC-like cupins"/>
    <property type="match status" value="1"/>
</dbReference>
<dbReference type="PATRIC" id="fig|1393736.3.peg.656"/>
<sequence length="259" mass="29455">MAWLSRDDSFDPDNLGVPVVGIAAELGQHDSGFHQHEMGQLLFTQQGCINITLADQLCILPPTRVAWIPPRIIHRAEIKESVGYRSIYLNINQIGRLAENVEVLEVTPLLREVLERIALSPFNTDWLHKPAANLLAVCLDEIHLAKREPTLLPLPFDRRLARIPLTTLPPPLKILAMNIGASEKTISRIFRRETGLSYQQWRQQWRLIKSIELLAKQGNLSSVASELEFASDSAFAIFFKKMTGRSPREYMSAYKERSY</sequence>
<dbReference type="PROSITE" id="PS01124">
    <property type="entry name" value="HTH_ARAC_FAMILY_2"/>
    <property type="match status" value="1"/>
</dbReference>
<dbReference type="InterPro" id="IPR018060">
    <property type="entry name" value="HTH_AraC"/>
</dbReference>
<evidence type="ECO:0000313" key="5">
    <source>
        <dbReference type="EMBL" id="EYU16741.1"/>
    </source>
</evidence>
<dbReference type="RefSeq" id="WP_036776016.1">
    <property type="nucleotide sequence ID" value="NZ_CAWLTM010000108.1"/>
</dbReference>
<organism evidence="5 6">
    <name type="scientific">Photorhabdus aegyptia</name>
    <dbReference type="NCBI Taxonomy" id="2805098"/>
    <lineage>
        <taxon>Bacteria</taxon>
        <taxon>Pseudomonadati</taxon>
        <taxon>Pseudomonadota</taxon>
        <taxon>Gammaproteobacteria</taxon>
        <taxon>Enterobacterales</taxon>
        <taxon>Morganellaceae</taxon>
        <taxon>Photorhabdus</taxon>
    </lineage>
</organism>
<evidence type="ECO:0000256" key="1">
    <source>
        <dbReference type="ARBA" id="ARBA00023015"/>
    </source>
</evidence>
<dbReference type="PANTHER" id="PTHR11019:SF159">
    <property type="entry name" value="TRANSCRIPTIONAL REGULATOR-RELATED"/>
    <property type="match status" value="1"/>
</dbReference>
<dbReference type="InterPro" id="IPR009057">
    <property type="entry name" value="Homeodomain-like_sf"/>
</dbReference>
<dbReference type="CDD" id="cd06124">
    <property type="entry name" value="cupin_NimR-like_N"/>
    <property type="match status" value="1"/>
</dbReference>
<dbReference type="Gene3D" id="1.10.10.60">
    <property type="entry name" value="Homeodomain-like"/>
    <property type="match status" value="2"/>
</dbReference>
<keyword evidence="2 5" id="KW-0238">DNA-binding</keyword>
<dbReference type="EMBL" id="JFGV01000007">
    <property type="protein sequence ID" value="EYU16741.1"/>
    <property type="molecule type" value="Genomic_DNA"/>
</dbReference>
<dbReference type="Pfam" id="PF02311">
    <property type="entry name" value="AraC_binding"/>
    <property type="match status" value="1"/>
</dbReference>
<comment type="caution">
    <text evidence="5">The sequence shown here is derived from an EMBL/GenBank/DDBJ whole genome shotgun (WGS) entry which is preliminary data.</text>
</comment>
<dbReference type="GO" id="GO:0043565">
    <property type="term" value="F:sequence-specific DNA binding"/>
    <property type="evidence" value="ECO:0007669"/>
    <property type="project" value="InterPro"/>
</dbReference>
<evidence type="ECO:0000256" key="2">
    <source>
        <dbReference type="ARBA" id="ARBA00023125"/>
    </source>
</evidence>
<dbReference type="SUPFAM" id="SSF46689">
    <property type="entry name" value="Homeodomain-like"/>
    <property type="match status" value="1"/>
</dbReference>
<keyword evidence="1" id="KW-0805">Transcription regulation</keyword>
<dbReference type="Pfam" id="PF12833">
    <property type="entry name" value="HTH_18"/>
    <property type="match status" value="1"/>
</dbReference>
<dbReference type="AlphaFoldDB" id="A0A022PM91"/>